<dbReference type="STRING" id="1855823.MCCS_11520"/>
<dbReference type="KEGG" id="mcak:MCCS_11520"/>
<dbReference type="OrthoDB" id="2418345at2"/>
<dbReference type="GeneID" id="35295282"/>
<protein>
    <submittedName>
        <fullName evidence="1">Uncharacterized protein</fullName>
    </submittedName>
</protein>
<dbReference type="EMBL" id="CP021059">
    <property type="protein sequence ID" value="ARQ06798.1"/>
    <property type="molecule type" value="Genomic_DNA"/>
</dbReference>
<name>A0A1W7AB25_9STAP</name>
<dbReference type="AlphaFoldDB" id="A0A1W7AB25"/>
<gene>
    <name evidence="1" type="ORF">MCCS_11520</name>
</gene>
<reference evidence="1 2" key="1">
    <citation type="journal article" date="2017" name="Int. J. Syst. Evol. Microbiol.">
        <title>Macrococcus canis sp. nov., a skin bacterium associated with infections in dogs.</title>
        <authorList>
            <person name="Gobeli Brawand S."/>
            <person name="Cotting K."/>
            <person name="Gomez-Sanz E."/>
            <person name="Collaud A."/>
            <person name="Thomann A."/>
            <person name="Brodard I."/>
            <person name="Rodriguez-Campos S."/>
            <person name="Strauss C."/>
            <person name="Perreten V."/>
        </authorList>
    </citation>
    <scope>NUCLEOTIDE SEQUENCE [LARGE SCALE GENOMIC DNA]</scope>
    <source>
        <strain evidence="1 2">KM45013</strain>
    </source>
</reference>
<sequence>MSNGQINLFDDVLKTDEKFVIVVQGVYEKHNQIIKKILREYPGLDRTAMMRLFDHLKDTYLNEPFEEDMVFYDITIYTNEDYAADNIFAHTKRHRNASEWTHTAK</sequence>
<accession>A0A1W7AB25</accession>
<evidence type="ECO:0000313" key="1">
    <source>
        <dbReference type="EMBL" id="ARQ06798.1"/>
    </source>
</evidence>
<dbReference type="RefSeq" id="WP_086042446.1">
    <property type="nucleotide sequence ID" value="NZ_CBCRZA010000005.1"/>
</dbReference>
<dbReference type="Proteomes" id="UP000194154">
    <property type="component" value="Chromosome"/>
</dbReference>
<organism evidence="1 2">
    <name type="scientific">Macrococcoides canis</name>
    <dbReference type="NCBI Taxonomy" id="1855823"/>
    <lineage>
        <taxon>Bacteria</taxon>
        <taxon>Bacillati</taxon>
        <taxon>Bacillota</taxon>
        <taxon>Bacilli</taxon>
        <taxon>Bacillales</taxon>
        <taxon>Staphylococcaceae</taxon>
        <taxon>Macrococcoides</taxon>
    </lineage>
</organism>
<proteinExistence type="predicted"/>
<evidence type="ECO:0000313" key="2">
    <source>
        <dbReference type="Proteomes" id="UP000194154"/>
    </source>
</evidence>
<keyword evidence="2" id="KW-1185">Reference proteome</keyword>